<sequence length="295" mass="33375">MPITHSTNDNDLEINLETEVVKFINVLKTLPDTRDNRGKRHSLVFLIVTVVFSILLGRSTVSSIHRYMTNKIDWLREVTGLEDATVISRSHLPRMLAKLDWQDLNEVINQCFSDKTAQIIEGEWIAIDGKVMRGTLNPGDKQAIIHAVSHESRRDVAQAQQVGDKSSEIPVVRGLLKDTGLDAKKVSLDAHHCNPETMTQVDQKGGFYLIQAKENQPKLLQKCRDLVKLKPLAETIGTELAHGRITTRQAVLYDFPVSEIDKRWNESGLKTLIVITEVSQKFIKPPCVIAWRREN</sequence>
<accession>A0ACA8ZRU7</accession>
<keyword evidence="2" id="KW-1185">Reference proteome</keyword>
<organism evidence="1 2">
    <name type="scientific">Bathymodiolus azoricus thioautotrophic gill symbiont</name>
    <dbReference type="NCBI Taxonomy" id="235205"/>
    <lineage>
        <taxon>Bacteria</taxon>
        <taxon>Pseudomonadati</taxon>
        <taxon>Pseudomonadota</taxon>
        <taxon>Gammaproteobacteria</taxon>
        <taxon>sulfur-oxidizing symbionts</taxon>
    </lineage>
</organism>
<evidence type="ECO:0000313" key="1">
    <source>
        <dbReference type="EMBL" id="CAB5504755.1"/>
    </source>
</evidence>
<protein>
    <submittedName>
        <fullName evidence="1">Uncharacterized protein</fullName>
    </submittedName>
</protein>
<gene>
    <name evidence="1" type="ORF">AZO1586R_1806</name>
</gene>
<name>A0ACA8ZRU7_9GAMM</name>
<reference evidence="1" key="1">
    <citation type="submission" date="2020-05" db="EMBL/GenBank/DDBJ databases">
        <authorList>
            <person name="Petersen J."/>
            <person name="Sayavedra L."/>
        </authorList>
    </citation>
    <scope>NUCLEOTIDE SEQUENCE</scope>
    <source>
        <strain evidence="1">B azoricus SOX Menez Gwen</strain>
    </source>
</reference>
<evidence type="ECO:0000313" key="2">
    <source>
        <dbReference type="Proteomes" id="UP000635628"/>
    </source>
</evidence>
<dbReference type="EMBL" id="CAESAP020000266">
    <property type="protein sequence ID" value="CAB5504755.1"/>
    <property type="molecule type" value="Genomic_DNA"/>
</dbReference>
<comment type="caution">
    <text evidence="1">The sequence shown here is derived from an EMBL/GenBank/DDBJ whole genome shotgun (WGS) entry which is preliminary data.</text>
</comment>
<proteinExistence type="predicted"/>
<dbReference type="Proteomes" id="UP000635628">
    <property type="component" value="Unassembled WGS sequence"/>
</dbReference>